<dbReference type="PANTHER" id="PTHR47926">
    <property type="entry name" value="PENTATRICOPEPTIDE REPEAT-CONTAINING PROTEIN"/>
    <property type="match status" value="1"/>
</dbReference>
<feature type="repeat" description="PPR" evidence="2">
    <location>
        <begin position="94"/>
        <end position="128"/>
    </location>
</feature>
<evidence type="ECO:0000256" key="1">
    <source>
        <dbReference type="ARBA" id="ARBA00022737"/>
    </source>
</evidence>
<evidence type="ECO:0000256" key="2">
    <source>
        <dbReference type="PROSITE-ProRule" id="PRU00708"/>
    </source>
</evidence>
<gene>
    <name evidence="3" type="ORF">Tsubulata_033939</name>
</gene>
<dbReference type="AlphaFoldDB" id="A0A9Q0JGW1"/>
<dbReference type="GO" id="GO:0003723">
    <property type="term" value="F:RNA binding"/>
    <property type="evidence" value="ECO:0007669"/>
    <property type="project" value="InterPro"/>
</dbReference>
<evidence type="ECO:0000313" key="4">
    <source>
        <dbReference type="Proteomes" id="UP001141552"/>
    </source>
</evidence>
<keyword evidence="1" id="KW-0677">Repeat</keyword>
<dbReference type="InterPro" id="IPR011990">
    <property type="entry name" value="TPR-like_helical_dom_sf"/>
</dbReference>
<protein>
    <recommendedName>
        <fullName evidence="5">Pentatricopeptide repeat-containing protein</fullName>
    </recommendedName>
</protein>
<dbReference type="GO" id="GO:0009451">
    <property type="term" value="P:RNA modification"/>
    <property type="evidence" value="ECO:0007669"/>
    <property type="project" value="InterPro"/>
</dbReference>
<dbReference type="InterPro" id="IPR002885">
    <property type="entry name" value="PPR_rpt"/>
</dbReference>
<name>A0A9Q0JGW1_9ROSI</name>
<dbReference type="InterPro" id="IPR046960">
    <property type="entry name" value="PPR_At4g14850-like_plant"/>
</dbReference>
<sequence length="191" mass="21203">MLLSSSSLALSPPILDALPSSDPPYKLLRNHPSLSLLSTCKNIQTLKQIHSQIIKTGLHHTQFALSKLIEFCAVSPSGDLRYALLIFESIENPNHVVWNNLIRGFSLSESPILAVEYYARMILSGVEPNCYTYPFVLKSCAKMEATQEGKQVHGHILKLGLGDNAFVHSSLINMYAQSGELGYARWNIFVT</sequence>
<dbReference type="Proteomes" id="UP001141552">
    <property type="component" value="Unassembled WGS sequence"/>
</dbReference>
<reference evidence="3" key="2">
    <citation type="journal article" date="2023" name="Plants (Basel)">
        <title>Annotation of the Turnera subulata (Passifloraceae) Draft Genome Reveals the S-Locus Evolved after the Divergence of Turneroideae from Passifloroideae in a Stepwise Manner.</title>
        <authorList>
            <person name="Henning P.M."/>
            <person name="Roalson E.H."/>
            <person name="Mir W."/>
            <person name="McCubbin A.G."/>
            <person name="Shore J.S."/>
        </authorList>
    </citation>
    <scope>NUCLEOTIDE SEQUENCE</scope>
    <source>
        <strain evidence="3">F60SS</strain>
    </source>
</reference>
<dbReference type="Gene3D" id="1.25.40.10">
    <property type="entry name" value="Tetratricopeptide repeat domain"/>
    <property type="match status" value="1"/>
</dbReference>
<dbReference type="Pfam" id="PF13041">
    <property type="entry name" value="PPR_2"/>
    <property type="match status" value="1"/>
</dbReference>
<keyword evidence="4" id="KW-1185">Reference proteome</keyword>
<proteinExistence type="predicted"/>
<dbReference type="PROSITE" id="PS51375">
    <property type="entry name" value="PPR"/>
    <property type="match status" value="1"/>
</dbReference>
<dbReference type="NCBIfam" id="TIGR00756">
    <property type="entry name" value="PPR"/>
    <property type="match status" value="1"/>
</dbReference>
<evidence type="ECO:0008006" key="5">
    <source>
        <dbReference type="Google" id="ProtNLM"/>
    </source>
</evidence>
<comment type="caution">
    <text evidence="3">The sequence shown here is derived from an EMBL/GenBank/DDBJ whole genome shotgun (WGS) entry which is preliminary data.</text>
</comment>
<dbReference type="EMBL" id="JAKUCV010002590">
    <property type="protein sequence ID" value="KAJ4842116.1"/>
    <property type="molecule type" value="Genomic_DNA"/>
</dbReference>
<dbReference type="OrthoDB" id="185373at2759"/>
<accession>A0A9Q0JGW1</accession>
<reference evidence="3" key="1">
    <citation type="submission" date="2022-02" db="EMBL/GenBank/DDBJ databases">
        <authorList>
            <person name="Henning P.M."/>
            <person name="McCubbin A.G."/>
            <person name="Shore J.S."/>
        </authorList>
    </citation>
    <scope>NUCLEOTIDE SEQUENCE</scope>
    <source>
        <strain evidence="3">F60SS</strain>
        <tissue evidence="3">Leaves</tissue>
    </source>
</reference>
<evidence type="ECO:0000313" key="3">
    <source>
        <dbReference type="EMBL" id="KAJ4842116.1"/>
    </source>
</evidence>
<dbReference type="FunFam" id="1.25.40.10:FF:000470">
    <property type="entry name" value="Pentatricopeptide repeat-containing protein At5g66520"/>
    <property type="match status" value="1"/>
</dbReference>
<organism evidence="3 4">
    <name type="scientific">Turnera subulata</name>
    <dbReference type="NCBI Taxonomy" id="218843"/>
    <lineage>
        <taxon>Eukaryota</taxon>
        <taxon>Viridiplantae</taxon>
        <taxon>Streptophyta</taxon>
        <taxon>Embryophyta</taxon>
        <taxon>Tracheophyta</taxon>
        <taxon>Spermatophyta</taxon>
        <taxon>Magnoliopsida</taxon>
        <taxon>eudicotyledons</taxon>
        <taxon>Gunneridae</taxon>
        <taxon>Pentapetalae</taxon>
        <taxon>rosids</taxon>
        <taxon>fabids</taxon>
        <taxon>Malpighiales</taxon>
        <taxon>Passifloraceae</taxon>
        <taxon>Turnera</taxon>
    </lineage>
</organism>
<dbReference type="PANTHER" id="PTHR47926:SF454">
    <property type="entry name" value="REPEAT-CONTAINING PROTEIN, PUTATIVE-RELATED"/>
    <property type="match status" value="1"/>
</dbReference>